<sequence>MLVIKDFYKQSIITDEQIKAAMAKVPMAHLKGLEYIVYDPSRFFQRSYVNVKPINYKVIGQYNQIPKKFICIHEILHKHEFYHVLYHEIGHHVFNYILTSQQRVSWVNDIYPCSTHFVSQYASKNAQEDFCESYSTFYTRPTDLAKDSKKSAFIRRCMTHSK</sequence>
<protein>
    <submittedName>
        <fullName evidence="1">Uncharacterized protein</fullName>
    </submittedName>
</protein>
<dbReference type="SUPFAM" id="SSF55486">
    <property type="entry name" value="Metalloproteases ('zincins'), catalytic domain"/>
    <property type="match status" value="1"/>
</dbReference>
<dbReference type="Proteomes" id="UP000180253">
    <property type="component" value="Unassembled WGS sequence"/>
</dbReference>
<accession>A0A1S1NCW2</accession>
<dbReference type="Gene3D" id="3.40.390.70">
    <property type="match status" value="1"/>
</dbReference>
<keyword evidence="2" id="KW-1185">Reference proteome</keyword>
<organism evidence="1 2">
    <name type="scientific">Pseudoalteromonas byunsanensis</name>
    <dbReference type="NCBI Taxonomy" id="327939"/>
    <lineage>
        <taxon>Bacteria</taxon>
        <taxon>Pseudomonadati</taxon>
        <taxon>Pseudomonadota</taxon>
        <taxon>Gammaproteobacteria</taxon>
        <taxon>Alteromonadales</taxon>
        <taxon>Pseudoalteromonadaceae</taxon>
        <taxon>Pseudoalteromonas</taxon>
    </lineage>
</organism>
<evidence type="ECO:0000313" key="2">
    <source>
        <dbReference type="Proteomes" id="UP000180253"/>
    </source>
</evidence>
<evidence type="ECO:0000313" key="1">
    <source>
        <dbReference type="EMBL" id="OHU97324.1"/>
    </source>
</evidence>
<comment type="caution">
    <text evidence="1">The sequence shown here is derived from an EMBL/GenBank/DDBJ whole genome shotgun (WGS) entry which is preliminary data.</text>
</comment>
<proteinExistence type="predicted"/>
<name>A0A1S1NCW2_9GAMM</name>
<dbReference type="EMBL" id="MNAN01000018">
    <property type="protein sequence ID" value="OHU97324.1"/>
    <property type="molecule type" value="Genomic_DNA"/>
</dbReference>
<gene>
    <name evidence="1" type="ORF">BIW53_03105</name>
</gene>
<dbReference type="AlphaFoldDB" id="A0A1S1NCW2"/>
<reference evidence="1 2" key="1">
    <citation type="submission" date="2016-10" db="EMBL/GenBank/DDBJ databases">
        <title>Pseudoalteromonas amylolytica sp. nov., isolated from the surface seawater.</title>
        <authorList>
            <person name="Wu Y.-H."/>
            <person name="Cheng H."/>
            <person name="Jin X.-B."/>
            <person name="Wang C.-S."/>
            <person name="Xu X.-W."/>
        </authorList>
    </citation>
    <scope>NUCLEOTIDE SEQUENCE [LARGE SCALE GENOMIC DNA]</scope>
    <source>
        <strain evidence="1 2">JCM 12483</strain>
    </source>
</reference>
<dbReference type="STRING" id="327939.BIW53_03105"/>